<accession>A0ABS1QSY4</accession>
<dbReference type="InterPro" id="IPR002068">
    <property type="entry name" value="A-crystallin/Hsp20_dom"/>
</dbReference>
<dbReference type="RefSeq" id="WP_202085484.1">
    <property type="nucleotide sequence ID" value="NZ_JAERTZ010000025.1"/>
</dbReference>
<evidence type="ECO:0000256" key="3">
    <source>
        <dbReference type="SAM" id="MobiDB-lite"/>
    </source>
</evidence>
<organism evidence="5 6">
    <name type="scientific">Zobellella iuensis</name>
    <dbReference type="NCBI Taxonomy" id="2803811"/>
    <lineage>
        <taxon>Bacteria</taxon>
        <taxon>Pseudomonadati</taxon>
        <taxon>Pseudomonadota</taxon>
        <taxon>Gammaproteobacteria</taxon>
        <taxon>Aeromonadales</taxon>
        <taxon>Aeromonadaceae</taxon>
        <taxon>Zobellella</taxon>
    </lineage>
</organism>
<dbReference type="SUPFAM" id="SSF49764">
    <property type="entry name" value="HSP20-like chaperones"/>
    <property type="match status" value="1"/>
</dbReference>
<feature type="region of interest" description="Disordered" evidence="3">
    <location>
        <begin position="160"/>
        <end position="179"/>
    </location>
</feature>
<keyword evidence="6" id="KW-1185">Reference proteome</keyword>
<evidence type="ECO:0000256" key="2">
    <source>
        <dbReference type="RuleBase" id="RU003616"/>
    </source>
</evidence>
<sequence length="179" mass="20656">MALKDLSPSKLAPWNWFRHEQDEAMPMVDKDQDVHPVVRLQQEMDRLFDRSLRRFGASSLEDWPSFSQLKPSLDISEREGNYLISMEIPGVKKEDISLTLEGNRLTIRGEKKYEHEEKTDKLHRVERSYGHFQRLLTLPDDAKAGDIKAEFKDGVLKVSVPRQPQSESKAKQIDIGSPV</sequence>
<name>A0ABS1QSY4_9GAMM</name>
<protein>
    <submittedName>
        <fullName evidence="5">Hsp20/alpha crystallin family protein</fullName>
    </submittedName>
</protein>
<dbReference type="Gene3D" id="2.60.40.790">
    <property type="match status" value="1"/>
</dbReference>
<dbReference type="EMBL" id="JAERTZ010000025">
    <property type="protein sequence ID" value="MBL1377993.1"/>
    <property type="molecule type" value="Genomic_DNA"/>
</dbReference>
<gene>
    <name evidence="5" type="ORF">JKV55_11725</name>
</gene>
<dbReference type="PROSITE" id="PS01031">
    <property type="entry name" value="SHSP"/>
    <property type="match status" value="1"/>
</dbReference>
<comment type="caution">
    <text evidence="5">The sequence shown here is derived from an EMBL/GenBank/DDBJ whole genome shotgun (WGS) entry which is preliminary data.</text>
</comment>
<proteinExistence type="inferred from homology"/>
<evidence type="ECO:0000259" key="4">
    <source>
        <dbReference type="PROSITE" id="PS01031"/>
    </source>
</evidence>
<feature type="domain" description="SHSP" evidence="4">
    <location>
        <begin position="64"/>
        <end position="178"/>
    </location>
</feature>
<evidence type="ECO:0000256" key="1">
    <source>
        <dbReference type="PROSITE-ProRule" id="PRU00285"/>
    </source>
</evidence>
<dbReference type="Proteomes" id="UP000638570">
    <property type="component" value="Unassembled WGS sequence"/>
</dbReference>
<dbReference type="CDD" id="cd06464">
    <property type="entry name" value="ACD_sHsps-like"/>
    <property type="match status" value="1"/>
</dbReference>
<dbReference type="InterPro" id="IPR008978">
    <property type="entry name" value="HSP20-like_chaperone"/>
</dbReference>
<dbReference type="PANTHER" id="PTHR11527">
    <property type="entry name" value="HEAT-SHOCK PROTEIN 20 FAMILY MEMBER"/>
    <property type="match status" value="1"/>
</dbReference>
<evidence type="ECO:0000313" key="6">
    <source>
        <dbReference type="Proteomes" id="UP000638570"/>
    </source>
</evidence>
<comment type="similarity">
    <text evidence="1 2">Belongs to the small heat shock protein (HSP20) family.</text>
</comment>
<reference evidence="6" key="1">
    <citation type="submission" date="2021-01" db="EMBL/GenBank/DDBJ databases">
        <title>Genome public.</title>
        <authorList>
            <person name="Liu C."/>
            <person name="Sun Q."/>
        </authorList>
    </citation>
    <scope>NUCLEOTIDE SEQUENCE [LARGE SCALE GENOMIC DNA]</scope>
    <source>
        <strain evidence="6">CGMCC 1.18722</strain>
    </source>
</reference>
<evidence type="ECO:0000313" key="5">
    <source>
        <dbReference type="EMBL" id="MBL1377993.1"/>
    </source>
</evidence>
<dbReference type="InterPro" id="IPR031107">
    <property type="entry name" value="Small_HSP"/>
</dbReference>
<dbReference type="Pfam" id="PF00011">
    <property type="entry name" value="HSP20"/>
    <property type="match status" value="1"/>
</dbReference>